<dbReference type="Gene3D" id="3.30.710.10">
    <property type="entry name" value="Potassium Channel Kv1.1, Chain A"/>
    <property type="match status" value="1"/>
</dbReference>
<dbReference type="InterPro" id="IPR000210">
    <property type="entry name" value="BTB/POZ_dom"/>
</dbReference>
<evidence type="ECO:0000313" key="5">
    <source>
        <dbReference type="EMBL" id="OEL25584.1"/>
    </source>
</evidence>
<dbReference type="Gene3D" id="1.25.40.420">
    <property type="match status" value="1"/>
</dbReference>
<evidence type="ECO:0000256" key="2">
    <source>
        <dbReference type="ARBA" id="ARBA00010846"/>
    </source>
</evidence>
<dbReference type="PANTHER" id="PTHR26379">
    <property type="entry name" value="BTB/POZ AND MATH DOMAIN-CONTAINING PROTEIN 1"/>
    <property type="match status" value="1"/>
</dbReference>
<evidence type="ECO:0000313" key="6">
    <source>
        <dbReference type="Proteomes" id="UP000095767"/>
    </source>
</evidence>
<feature type="transmembrane region" description="Helical" evidence="3">
    <location>
        <begin position="221"/>
        <end position="242"/>
    </location>
</feature>
<keyword evidence="6" id="KW-1185">Reference proteome</keyword>
<evidence type="ECO:0000256" key="3">
    <source>
        <dbReference type="SAM" id="Phobius"/>
    </source>
</evidence>
<dbReference type="InterPro" id="IPR045005">
    <property type="entry name" value="BPM1-6"/>
</dbReference>
<proteinExistence type="inferred from homology"/>
<name>A0A1E5VKI5_9POAL</name>
<dbReference type="AlphaFoldDB" id="A0A1E5VKI5"/>
<dbReference type="InterPro" id="IPR011333">
    <property type="entry name" value="SKP1/BTB/POZ_sf"/>
</dbReference>
<dbReference type="SUPFAM" id="SSF54695">
    <property type="entry name" value="POZ domain"/>
    <property type="match status" value="1"/>
</dbReference>
<feature type="domain" description="BTB" evidence="4">
    <location>
        <begin position="15"/>
        <end position="68"/>
    </location>
</feature>
<reference evidence="5 6" key="1">
    <citation type="submission" date="2016-09" db="EMBL/GenBank/DDBJ databases">
        <title>The draft genome of Dichanthelium oligosanthes: A C3 panicoid grass species.</title>
        <authorList>
            <person name="Studer A.J."/>
            <person name="Schnable J.C."/>
            <person name="Brutnell T.P."/>
        </authorList>
    </citation>
    <scope>NUCLEOTIDE SEQUENCE [LARGE SCALE GENOMIC DNA]</scope>
    <source>
        <strain evidence="6">cv. Kellogg 1175</strain>
        <tissue evidence="5">Leaf</tissue>
    </source>
</reference>
<evidence type="ECO:0000256" key="1">
    <source>
        <dbReference type="ARBA" id="ARBA00004906"/>
    </source>
</evidence>
<comment type="caution">
    <text evidence="5">The sequence shown here is derived from an EMBL/GenBank/DDBJ whole genome shotgun (WGS) entry which is preliminary data.</text>
</comment>
<dbReference type="PANTHER" id="PTHR26379:SF382">
    <property type="entry name" value="OS10G0435900 PROTEIN"/>
    <property type="match status" value="1"/>
</dbReference>
<keyword evidence="3" id="KW-0472">Membrane</keyword>
<dbReference type="EMBL" id="LWDX02036917">
    <property type="protein sequence ID" value="OEL25584.1"/>
    <property type="molecule type" value="Genomic_DNA"/>
</dbReference>
<sequence length="260" mass="29063">MHLHIGYLLSIKEGADVKLQVGGEIFEAHRVVLGARSPVFMAELFGPMKEDDMEPRVFDALLTFMYTNTWPDESETEEEDACVMAQHWLVAADRYRLGRLKLMCEDRLLKHIDTDSAATILALAEQHCCPGLKEACFEFLGSSTALLAVIETEGFEYLAESCPNVMEDELISILLFRSLEKVNVSSGINCNLESARATGRVARDLGKRESFGKALRGHVPVSAMAALSCIVFLVGGFVMVSLDLRVKTLFRFTGWRRWHV</sequence>
<keyword evidence="3" id="KW-1133">Transmembrane helix</keyword>
<dbReference type="STRING" id="888268.A0A1E5VKI5"/>
<dbReference type="SMART" id="SM00225">
    <property type="entry name" value="BTB"/>
    <property type="match status" value="1"/>
</dbReference>
<comment type="similarity">
    <text evidence="2">Belongs to the Tdpoz family.</text>
</comment>
<accession>A0A1E5VKI5</accession>
<dbReference type="PROSITE" id="PS50097">
    <property type="entry name" value="BTB"/>
    <property type="match status" value="1"/>
</dbReference>
<dbReference type="OrthoDB" id="1878800at2759"/>
<dbReference type="Pfam" id="PF00651">
    <property type="entry name" value="BTB"/>
    <property type="match status" value="1"/>
</dbReference>
<gene>
    <name evidence="5" type="ORF">BAE44_0013396</name>
</gene>
<dbReference type="GO" id="GO:0016567">
    <property type="term" value="P:protein ubiquitination"/>
    <property type="evidence" value="ECO:0007669"/>
    <property type="project" value="InterPro"/>
</dbReference>
<evidence type="ECO:0000259" key="4">
    <source>
        <dbReference type="PROSITE" id="PS50097"/>
    </source>
</evidence>
<keyword evidence="3" id="KW-0812">Transmembrane</keyword>
<comment type="pathway">
    <text evidence="1">Protein modification; protein ubiquitination.</text>
</comment>
<dbReference type="Pfam" id="PF24570">
    <property type="entry name" value="BACK_BPM_SPOP"/>
    <property type="match status" value="1"/>
</dbReference>
<dbReference type="Proteomes" id="UP000095767">
    <property type="component" value="Unassembled WGS sequence"/>
</dbReference>
<dbReference type="InterPro" id="IPR056423">
    <property type="entry name" value="BACK_BPM_SPOP"/>
</dbReference>
<organism evidence="5 6">
    <name type="scientific">Dichanthelium oligosanthes</name>
    <dbReference type="NCBI Taxonomy" id="888268"/>
    <lineage>
        <taxon>Eukaryota</taxon>
        <taxon>Viridiplantae</taxon>
        <taxon>Streptophyta</taxon>
        <taxon>Embryophyta</taxon>
        <taxon>Tracheophyta</taxon>
        <taxon>Spermatophyta</taxon>
        <taxon>Magnoliopsida</taxon>
        <taxon>Liliopsida</taxon>
        <taxon>Poales</taxon>
        <taxon>Poaceae</taxon>
        <taxon>PACMAD clade</taxon>
        <taxon>Panicoideae</taxon>
        <taxon>Panicodae</taxon>
        <taxon>Paniceae</taxon>
        <taxon>Dichantheliinae</taxon>
        <taxon>Dichanthelium</taxon>
    </lineage>
</organism>
<protein>
    <submittedName>
        <fullName evidence="5">BTB/POZ and MATH domain-containing protein 3</fullName>
    </submittedName>
</protein>